<dbReference type="GO" id="GO:0008270">
    <property type="term" value="F:zinc ion binding"/>
    <property type="evidence" value="ECO:0007669"/>
    <property type="project" value="InterPro"/>
</dbReference>
<dbReference type="eggNOG" id="COG0584">
    <property type="taxonomic scope" value="Bacteria"/>
</dbReference>
<accession>A0A087ASR3</accession>
<evidence type="ECO:0000259" key="3">
    <source>
        <dbReference type="SMART" id="SM00701"/>
    </source>
</evidence>
<dbReference type="SMART" id="SM00644">
    <property type="entry name" value="Ami_2"/>
    <property type="match status" value="1"/>
</dbReference>
<dbReference type="eggNOG" id="COG5479">
    <property type="taxonomic scope" value="Bacteria"/>
</dbReference>
<reference evidence="4 5" key="1">
    <citation type="submission" date="2014-03" db="EMBL/GenBank/DDBJ databases">
        <title>Genomics of Bifidobacteria.</title>
        <authorList>
            <person name="Ventura M."/>
            <person name="Milani C."/>
            <person name="Lugli G.A."/>
        </authorList>
    </citation>
    <scope>NUCLEOTIDE SEQUENCE [LARGE SCALE GENOMIC DNA]</scope>
    <source>
        <strain evidence="4 5">LMG 11586</strain>
    </source>
</reference>
<feature type="domain" description="N-acetylmuramoyl-L-alanine amidase" evidence="2">
    <location>
        <begin position="65"/>
        <end position="230"/>
    </location>
</feature>
<dbReference type="Proteomes" id="UP000029046">
    <property type="component" value="Unassembled WGS sequence"/>
</dbReference>
<dbReference type="SUPFAM" id="SSF55846">
    <property type="entry name" value="N-acetylmuramoyl-L-alanine amidase-like"/>
    <property type="match status" value="1"/>
</dbReference>
<comment type="similarity">
    <text evidence="1">Belongs to the N-acetylmuramoyl-L-alanine amidase 2 family.</text>
</comment>
<evidence type="ECO:0000313" key="5">
    <source>
        <dbReference type="Proteomes" id="UP000029046"/>
    </source>
</evidence>
<name>A0A087ASR3_9BIFI</name>
<dbReference type="InterPro" id="IPR006619">
    <property type="entry name" value="PGRP_domain_met/bac"/>
</dbReference>
<dbReference type="InterPro" id="IPR015510">
    <property type="entry name" value="PGRP"/>
</dbReference>
<evidence type="ECO:0000313" key="4">
    <source>
        <dbReference type="EMBL" id="KFI61813.1"/>
    </source>
</evidence>
<feature type="domain" description="Peptidoglycan recognition protein family" evidence="3">
    <location>
        <begin position="51"/>
        <end position="217"/>
    </location>
</feature>
<dbReference type="PANTHER" id="PTHR11022">
    <property type="entry name" value="PEPTIDOGLYCAN RECOGNITION PROTEIN"/>
    <property type="match status" value="1"/>
</dbReference>
<keyword evidence="5" id="KW-1185">Reference proteome</keyword>
<dbReference type="InterPro" id="IPR002502">
    <property type="entry name" value="Amidase_domain"/>
</dbReference>
<evidence type="ECO:0000256" key="1">
    <source>
        <dbReference type="ARBA" id="ARBA00007553"/>
    </source>
</evidence>
<dbReference type="Gene3D" id="3.40.80.10">
    <property type="entry name" value="Peptidoglycan recognition protein-like"/>
    <property type="match status" value="1"/>
</dbReference>
<protein>
    <submittedName>
        <fullName evidence="4">Glycosyl hydrolase family 25</fullName>
    </submittedName>
</protein>
<proteinExistence type="inferred from homology"/>
<sequence>MMVLGNDVASSTATPQLIIIDWGYTLKPQQDSENIPGQDETIPSIKPTITPTIHTREEWWRSDLPERTWTPDRDANWRGAIVHHTVDRNDYSRAEVKAIIQNIYTFHCEERGWGDIGYNLLVDRFGGIWEGRDEGVANAMVQASNVEAAHTGSFNTATFGVAVIGSFHLDDEPSDAAIESTASAIAWEFAGLGLMDATGTFEYHGTQQRISGHGDGSHWYNAENHTLCPGIHLSDRLPDIRTITDSLLHGIMPEGGTPVYRLYNPNDGLHHYTADSAERESLVALGWNDEHVIFYANNNSGAPVYRLYNPNDSNHFWTMNPREYDYLVSIGWNGEHQAWYAADESSQPIYRLYNPHSGEHFYTDDANERTHLSDIGWQDENIAWYGLT</sequence>
<dbReference type="Pfam" id="PF18885">
    <property type="entry name" value="DUF5648"/>
    <property type="match status" value="1"/>
</dbReference>
<dbReference type="InterPro" id="IPR036505">
    <property type="entry name" value="Amidase/PGRP_sf"/>
</dbReference>
<dbReference type="Pfam" id="PF01510">
    <property type="entry name" value="Amidase_2"/>
    <property type="match status" value="1"/>
</dbReference>
<dbReference type="InterPro" id="IPR043708">
    <property type="entry name" value="DUF5648"/>
</dbReference>
<dbReference type="AlphaFoldDB" id="A0A087ASR3"/>
<dbReference type="GO" id="GO:0008745">
    <property type="term" value="F:N-acetylmuramoyl-L-alanine amidase activity"/>
    <property type="evidence" value="ECO:0007669"/>
    <property type="project" value="InterPro"/>
</dbReference>
<gene>
    <name evidence="4" type="ORF">BIGA_0344</name>
</gene>
<dbReference type="GO" id="GO:0009253">
    <property type="term" value="P:peptidoglycan catabolic process"/>
    <property type="evidence" value="ECO:0007669"/>
    <property type="project" value="InterPro"/>
</dbReference>
<dbReference type="PANTHER" id="PTHR11022:SF41">
    <property type="entry name" value="PEPTIDOGLYCAN-RECOGNITION PROTEIN LC-RELATED"/>
    <property type="match status" value="1"/>
</dbReference>
<organism evidence="4 5">
    <name type="scientific">Bifidobacterium pullorum subsp. gallinarum</name>
    <dbReference type="NCBI Taxonomy" id="78344"/>
    <lineage>
        <taxon>Bacteria</taxon>
        <taxon>Bacillati</taxon>
        <taxon>Actinomycetota</taxon>
        <taxon>Actinomycetes</taxon>
        <taxon>Bifidobacteriales</taxon>
        <taxon>Bifidobacteriaceae</taxon>
        <taxon>Bifidobacterium</taxon>
    </lineage>
</organism>
<evidence type="ECO:0000259" key="2">
    <source>
        <dbReference type="SMART" id="SM00644"/>
    </source>
</evidence>
<dbReference type="CDD" id="cd06583">
    <property type="entry name" value="PGRP"/>
    <property type="match status" value="1"/>
</dbReference>
<dbReference type="EMBL" id="JGYX01000001">
    <property type="protein sequence ID" value="KFI61813.1"/>
    <property type="molecule type" value="Genomic_DNA"/>
</dbReference>
<comment type="caution">
    <text evidence="4">The sequence shown here is derived from an EMBL/GenBank/DDBJ whole genome shotgun (WGS) entry which is preliminary data.</text>
</comment>
<keyword evidence="4" id="KW-0378">Hydrolase</keyword>
<dbReference type="SMART" id="SM00701">
    <property type="entry name" value="PGRP"/>
    <property type="match status" value="1"/>
</dbReference>